<sequence length="132" mass="14782">MRHQQWTLRLPNTIRAAMSRPFLWGEHDCCLFAADCVQAVCDFDPCETVRGRYNTQAGAAEVLKSEFGSLEQALDRLFDRIPVTTAGRGDIVMFEAEEGKTLGVLWAGQIWAVTRVGVRPVDISPLSAWRVE</sequence>
<dbReference type="EMBL" id="MKGQ01000066">
    <property type="protein sequence ID" value="OKO99038.1"/>
    <property type="molecule type" value="Genomic_DNA"/>
</dbReference>
<evidence type="ECO:0000259" key="1">
    <source>
        <dbReference type="Pfam" id="PF22262"/>
    </source>
</evidence>
<gene>
    <name evidence="2" type="ORF">Xedl_03766</name>
</gene>
<protein>
    <recommendedName>
        <fullName evidence="1">DUF6950 domain-containing protein</fullName>
    </recommendedName>
</protein>
<name>A0A1Q5TFN7_9GAMM</name>
<keyword evidence="3" id="KW-1185">Reference proteome</keyword>
<dbReference type="AlphaFoldDB" id="A0A1Q5TFN7"/>
<dbReference type="RefSeq" id="WP_074025256.1">
    <property type="nucleotide sequence ID" value="NZ_CAWNAG010000176.1"/>
</dbReference>
<dbReference type="Pfam" id="PF22262">
    <property type="entry name" value="DUF6950"/>
    <property type="match status" value="1"/>
</dbReference>
<organism evidence="2 3">
    <name type="scientific">Xenorhabdus eapokensis</name>
    <dbReference type="NCBI Taxonomy" id="1873482"/>
    <lineage>
        <taxon>Bacteria</taxon>
        <taxon>Pseudomonadati</taxon>
        <taxon>Pseudomonadota</taxon>
        <taxon>Gammaproteobacteria</taxon>
        <taxon>Enterobacterales</taxon>
        <taxon>Morganellaceae</taxon>
        <taxon>Xenorhabdus</taxon>
    </lineage>
</organism>
<dbReference type="STRING" id="1873482.Xedl_03766"/>
<evidence type="ECO:0000313" key="3">
    <source>
        <dbReference type="Proteomes" id="UP000186268"/>
    </source>
</evidence>
<dbReference type="OrthoDB" id="6586924at2"/>
<proteinExistence type="predicted"/>
<comment type="caution">
    <text evidence="2">The sequence shown here is derived from an EMBL/GenBank/DDBJ whole genome shotgun (WGS) entry which is preliminary data.</text>
</comment>
<dbReference type="InterPro" id="IPR053802">
    <property type="entry name" value="DUF6950"/>
</dbReference>
<dbReference type="Proteomes" id="UP000186268">
    <property type="component" value="Unassembled WGS sequence"/>
</dbReference>
<feature type="domain" description="DUF6950" evidence="1">
    <location>
        <begin position="1"/>
        <end position="131"/>
    </location>
</feature>
<accession>A0A1Q5TFN7</accession>
<reference evidence="2 3" key="1">
    <citation type="submission" date="2016-09" db="EMBL/GenBank/DDBJ databases">
        <title>Xenorhabdus thuongxuanensis sp. nov. and Xenorhabdus eapokensis sp. nov., isolated from Steinernema species.</title>
        <authorList>
            <person name="Kaempfer P."/>
            <person name="Tobias N.J."/>
            <person name="Phan Ke L."/>
            <person name="Bode H.B."/>
            <person name="Glaeser S.P."/>
        </authorList>
    </citation>
    <scope>NUCLEOTIDE SEQUENCE [LARGE SCALE GENOMIC DNA]</scope>
    <source>
        <strain evidence="2 3">DL20</strain>
    </source>
</reference>
<evidence type="ECO:0000313" key="2">
    <source>
        <dbReference type="EMBL" id="OKO99038.1"/>
    </source>
</evidence>